<dbReference type="OrthoDB" id="9804010at2"/>
<dbReference type="EMBL" id="OCMF01000001">
    <property type="protein sequence ID" value="SOC78793.1"/>
    <property type="molecule type" value="Genomic_DNA"/>
</dbReference>
<evidence type="ECO:0000313" key="1">
    <source>
        <dbReference type="EMBL" id="SOC78793.1"/>
    </source>
</evidence>
<dbReference type="PANTHER" id="PTHR34352:SF1">
    <property type="entry name" value="PROTEIN YHFA"/>
    <property type="match status" value="1"/>
</dbReference>
<sequence>MKIHLKRLNENYHFETVNERGNVIHLDNKSEPNPQGASPMELLLMGIAGCSGIDIVMILKKQQLELTNLEMDVEGFRVDGAVPNVFTRIHLKITIDGEIPENKAKRAVDLSLEKYCSVAKMLEKTAEITTEVILNGSPVKK</sequence>
<dbReference type="AlphaFoldDB" id="A0A285X0D1"/>
<dbReference type="Pfam" id="PF02566">
    <property type="entry name" value="OsmC"/>
    <property type="match status" value="1"/>
</dbReference>
<dbReference type="Proteomes" id="UP000219193">
    <property type="component" value="Unassembled WGS sequence"/>
</dbReference>
<accession>A0A285X0D1</accession>
<evidence type="ECO:0000313" key="2">
    <source>
        <dbReference type="Proteomes" id="UP000219193"/>
    </source>
</evidence>
<dbReference type="SUPFAM" id="SSF82784">
    <property type="entry name" value="OsmC-like"/>
    <property type="match status" value="1"/>
</dbReference>
<gene>
    <name evidence="1" type="ORF">SAMN06296241_0309</name>
</gene>
<protein>
    <submittedName>
        <fullName evidence="1">Putative redox protein</fullName>
    </submittedName>
</protein>
<keyword evidence="2" id="KW-1185">Reference proteome</keyword>
<dbReference type="InterPro" id="IPR015946">
    <property type="entry name" value="KH_dom-like_a/b"/>
</dbReference>
<proteinExistence type="predicted"/>
<dbReference type="InterPro" id="IPR003718">
    <property type="entry name" value="OsmC/Ohr_fam"/>
</dbReference>
<dbReference type="RefSeq" id="WP_097054589.1">
    <property type="nucleotide sequence ID" value="NZ_OCMF01000001.1"/>
</dbReference>
<dbReference type="PANTHER" id="PTHR34352">
    <property type="entry name" value="PROTEIN YHFA"/>
    <property type="match status" value="1"/>
</dbReference>
<dbReference type="InterPro" id="IPR036102">
    <property type="entry name" value="OsmC/Ohrsf"/>
</dbReference>
<reference evidence="2" key="1">
    <citation type="submission" date="2017-09" db="EMBL/GenBank/DDBJ databases">
        <authorList>
            <person name="Varghese N."/>
            <person name="Submissions S."/>
        </authorList>
    </citation>
    <scope>NUCLEOTIDE SEQUENCE [LARGE SCALE GENOMIC DNA]</scope>
    <source>
        <strain evidence="2">CGMCC 1.12641</strain>
    </source>
</reference>
<name>A0A285X0D1_9FLAO</name>
<organism evidence="1 2">
    <name type="scientific">Salinimicrobium sediminis</name>
    <dbReference type="NCBI Taxonomy" id="1343891"/>
    <lineage>
        <taxon>Bacteria</taxon>
        <taxon>Pseudomonadati</taxon>
        <taxon>Bacteroidota</taxon>
        <taxon>Flavobacteriia</taxon>
        <taxon>Flavobacteriales</taxon>
        <taxon>Flavobacteriaceae</taxon>
        <taxon>Salinimicrobium</taxon>
    </lineage>
</organism>
<dbReference type="Gene3D" id="3.30.300.20">
    <property type="match status" value="1"/>
</dbReference>